<proteinExistence type="predicted"/>
<evidence type="ECO:0000313" key="3">
    <source>
        <dbReference type="Proteomes" id="UP001519460"/>
    </source>
</evidence>
<name>A0ABD0KBJ2_9CAEN</name>
<sequence length="98" mass="10972">MSRARAGARQVRRRSTASENRQPGILISYMFKPVTESVGLEAGHHTHHTKKCHASVQTETTPLVTLNEKLSMQWLCRDLALARACRCCNSATVTELKH</sequence>
<evidence type="ECO:0000256" key="1">
    <source>
        <dbReference type="SAM" id="MobiDB-lite"/>
    </source>
</evidence>
<gene>
    <name evidence="2" type="ORF">BaRGS_00024340</name>
</gene>
<keyword evidence="3" id="KW-1185">Reference proteome</keyword>
<evidence type="ECO:0000313" key="2">
    <source>
        <dbReference type="EMBL" id="KAK7484455.1"/>
    </source>
</evidence>
<reference evidence="2 3" key="1">
    <citation type="journal article" date="2023" name="Sci. Data">
        <title>Genome assembly of the Korean intertidal mud-creeper Batillaria attramentaria.</title>
        <authorList>
            <person name="Patra A.K."/>
            <person name="Ho P.T."/>
            <person name="Jun S."/>
            <person name="Lee S.J."/>
            <person name="Kim Y."/>
            <person name="Won Y.J."/>
        </authorList>
    </citation>
    <scope>NUCLEOTIDE SEQUENCE [LARGE SCALE GENOMIC DNA]</scope>
    <source>
        <strain evidence="2">Wonlab-2016</strain>
    </source>
</reference>
<feature type="region of interest" description="Disordered" evidence="1">
    <location>
        <begin position="1"/>
        <end position="20"/>
    </location>
</feature>
<protein>
    <submittedName>
        <fullName evidence="2">Uncharacterized protein</fullName>
    </submittedName>
</protein>
<accession>A0ABD0KBJ2</accession>
<organism evidence="2 3">
    <name type="scientific">Batillaria attramentaria</name>
    <dbReference type="NCBI Taxonomy" id="370345"/>
    <lineage>
        <taxon>Eukaryota</taxon>
        <taxon>Metazoa</taxon>
        <taxon>Spiralia</taxon>
        <taxon>Lophotrochozoa</taxon>
        <taxon>Mollusca</taxon>
        <taxon>Gastropoda</taxon>
        <taxon>Caenogastropoda</taxon>
        <taxon>Sorbeoconcha</taxon>
        <taxon>Cerithioidea</taxon>
        <taxon>Batillariidae</taxon>
        <taxon>Batillaria</taxon>
    </lineage>
</organism>
<dbReference type="Proteomes" id="UP001519460">
    <property type="component" value="Unassembled WGS sequence"/>
</dbReference>
<dbReference type="AlphaFoldDB" id="A0ABD0KBJ2"/>
<comment type="caution">
    <text evidence="2">The sequence shown here is derived from an EMBL/GenBank/DDBJ whole genome shotgun (WGS) entry which is preliminary data.</text>
</comment>
<dbReference type="EMBL" id="JACVVK020000210">
    <property type="protein sequence ID" value="KAK7484455.1"/>
    <property type="molecule type" value="Genomic_DNA"/>
</dbReference>